<dbReference type="InterPro" id="IPR051887">
    <property type="entry name" value="GH18_Domain-Containing"/>
</dbReference>
<proteinExistence type="predicted"/>
<reference evidence="3" key="2">
    <citation type="submission" date="2013-11" db="EMBL/GenBank/DDBJ databases">
        <title>Draft genome sequence of Anaerostipes caccae (DSM 14662).</title>
        <authorList>
            <person name="Sudarsanam P."/>
            <person name="Ley R."/>
            <person name="Guruge J."/>
            <person name="Turnbaugh P.J."/>
            <person name="Mahowald M."/>
            <person name="Liep D."/>
            <person name="Gordon J."/>
        </authorList>
    </citation>
    <scope>NUCLEOTIDE SEQUENCE</scope>
    <source>
        <strain evidence="3">DSM 14662</strain>
    </source>
</reference>
<accession>B0MC54</accession>
<dbReference type="eggNOG" id="COG3858">
    <property type="taxonomic scope" value="Bacteria"/>
</dbReference>
<evidence type="ECO:0000256" key="2">
    <source>
        <dbReference type="ARBA" id="ARBA00023295"/>
    </source>
</evidence>
<reference evidence="3" key="1">
    <citation type="submission" date="2007-11" db="EMBL/GenBank/DDBJ databases">
        <authorList>
            <person name="Fulton L."/>
            <person name="Clifton S."/>
            <person name="Fulton B."/>
            <person name="Xu J."/>
            <person name="Minx P."/>
            <person name="Pepin K.H."/>
            <person name="Johnson M."/>
            <person name="Thiruvilangam P."/>
            <person name="Bhonagiri V."/>
            <person name="Nash W.E."/>
            <person name="Mardis E.R."/>
            <person name="Wilson R.K."/>
        </authorList>
    </citation>
    <scope>NUCLEOTIDE SEQUENCE [LARGE SCALE GENOMIC DNA]</scope>
    <source>
        <strain evidence="3">DSM 14662</strain>
    </source>
</reference>
<organism evidence="3 4">
    <name type="scientific">Anaerostipes caccae (strain DSM 14662 / CCUG 47493 / JCM 13470 / NCIMB 13811 / L1-92)</name>
    <dbReference type="NCBI Taxonomy" id="411490"/>
    <lineage>
        <taxon>Bacteria</taxon>
        <taxon>Bacillati</taxon>
        <taxon>Bacillota</taxon>
        <taxon>Clostridia</taxon>
        <taxon>Lachnospirales</taxon>
        <taxon>Lachnospiraceae</taxon>
        <taxon>Anaerostipes</taxon>
    </lineage>
</organism>
<dbReference type="GO" id="GO:0009313">
    <property type="term" value="P:oligosaccharide catabolic process"/>
    <property type="evidence" value="ECO:0007669"/>
    <property type="project" value="TreeGrafter"/>
</dbReference>
<dbReference type="InterPro" id="IPR017853">
    <property type="entry name" value="GH"/>
</dbReference>
<dbReference type="HOGENOM" id="CLU_2840052_0_0_9"/>
<name>B0MC54_ANACD</name>
<dbReference type="GO" id="GO:0016798">
    <property type="term" value="F:hydrolase activity, acting on glycosyl bonds"/>
    <property type="evidence" value="ECO:0007669"/>
    <property type="project" value="UniProtKB-KW"/>
</dbReference>
<evidence type="ECO:0000313" key="4">
    <source>
        <dbReference type="Proteomes" id="UP000004935"/>
    </source>
</evidence>
<dbReference type="PANTHER" id="PTHR46290:SF1">
    <property type="entry name" value="DI-N-ACETYLCHITOBIASE"/>
    <property type="match status" value="1"/>
</dbReference>
<evidence type="ECO:0000313" key="3">
    <source>
        <dbReference type="EMBL" id="EDR97524.1"/>
    </source>
</evidence>
<evidence type="ECO:0000256" key="1">
    <source>
        <dbReference type="ARBA" id="ARBA00022801"/>
    </source>
</evidence>
<dbReference type="STRING" id="411490.ANACAC_01145"/>
<dbReference type="SUPFAM" id="SSF51445">
    <property type="entry name" value="(Trans)glycosidases"/>
    <property type="match status" value="1"/>
</dbReference>
<keyword evidence="2" id="KW-0326">Glycosidase</keyword>
<dbReference type="EMBL" id="ABAX03000012">
    <property type="protein sequence ID" value="EDR97524.1"/>
    <property type="molecule type" value="Genomic_DNA"/>
</dbReference>
<dbReference type="CAZy" id="GH18">
    <property type="family name" value="Glycoside Hydrolase Family 18"/>
</dbReference>
<protein>
    <recommendedName>
        <fullName evidence="5">GH18 domain-containing protein</fullName>
    </recommendedName>
</protein>
<comment type="caution">
    <text evidence="3">The sequence shown here is derived from an EMBL/GenBank/DDBJ whole genome shotgun (WGS) entry which is preliminary data.</text>
</comment>
<dbReference type="PANTHER" id="PTHR46290">
    <property type="entry name" value="DI-N-ACETYLCHITOBIASE"/>
    <property type="match status" value="1"/>
</dbReference>
<gene>
    <name evidence="3" type="ORF">ANACAC_01145</name>
</gene>
<keyword evidence="4" id="KW-1185">Reference proteome</keyword>
<evidence type="ECO:0008006" key="5">
    <source>
        <dbReference type="Google" id="ProtNLM"/>
    </source>
</evidence>
<dbReference type="Proteomes" id="UP000004935">
    <property type="component" value="Unassembled WGS sequence"/>
</dbReference>
<sequence length="65" mass="7764">MSPFFNYTSNGTEHEVWFEDVRSIDVKVRTAKEYGFTGVGYWNLMRPFRANWLLLDSLFQLNDRP</sequence>
<dbReference type="Gene3D" id="3.20.20.80">
    <property type="entry name" value="Glycosidases"/>
    <property type="match status" value="1"/>
</dbReference>
<keyword evidence="1" id="KW-0378">Hydrolase</keyword>
<dbReference type="AlphaFoldDB" id="B0MC54"/>